<dbReference type="GO" id="GO:0006351">
    <property type="term" value="P:DNA-templated transcription"/>
    <property type="evidence" value="ECO:0007669"/>
    <property type="project" value="InterPro"/>
</dbReference>
<proteinExistence type="predicted"/>
<reference evidence="8" key="1">
    <citation type="submission" date="2019-04" db="EMBL/GenBank/DDBJ databases">
        <title>Friends and foes A comparative genomics studyof 23 Aspergillus species from section Flavi.</title>
        <authorList>
            <consortium name="DOE Joint Genome Institute"/>
            <person name="Kjaerbolling I."/>
            <person name="Vesth T."/>
            <person name="Frisvad J.C."/>
            <person name="Nybo J.L."/>
            <person name="Theobald S."/>
            <person name="Kildgaard S."/>
            <person name="Isbrandt T."/>
            <person name="Kuo A."/>
            <person name="Sato A."/>
            <person name="Lyhne E.K."/>
            <person name="Kogle M.E."/>
            <person name="Wiebenga A."/>
            <person name="Kun R.S."/>
            <person name="Lubbers R.J."/>
            <person name="Makela M.R."/>
            <person name="Barry K."/>
            <person name="Chovatia M."/>
            <person name="Clum A."/>
            <person name="Daum C."/>
            <person name="Haridas S."/>
            <person name="He G."/>
            <person name="LaButti K."/>
            <person name="Lipzen A."/>
            <person name="Mondo S."/>
            <person name="Riley R."/>
            <person name="Salamov A."/>
            <person name="Simmons B.A."/>
            <person name="Magnuson J.K."/>
            <person name="Henrissat B."/>
            <person name="Mortensen U.H."/>
            <person name="Larsen T.O."/>
            <person name="Devries R.P."/>
            <person name="Grigoriev I.V."/>
            <person name="Machida M."/>
            <person name="Baker S.E."/>
            <person name="Andersen M.R."/>
        </authorList>
    </citation>
    <scope>NUCLEOTIDE SEQUENCE [LARGE SCALE GENOMIC DNA]</scope>
    <source>
        <strain evidence="8">CBS 553.77</strain>
    </source>
</reference>
<accession>A0A5N6ZFL9</accession>
<dbReference type="GO" id="GO:0000981">
    <property type="term" value="F:DNA-binding transcription factor activity, RNA polymerase II-specific"/>
    <property type="evidence" value="ECO:0007669"/>
    <property type="project" value="InterPro"/>
</dbReference>
<dbReference type="Gene3D" id="4.10.240.10">
    <property type="entry name" value="Zn(2)-C6 fungal-type DNA-binding domain"/>
    <property type="match status" value="1"/>
</dbReference>
<dbReference type="Pfam" id="PF02423">
    <property type="entry name" value="OCD_Mu_crystall"/>
    <property type="match status" value="1"/>
</dbReference>
<dbReference type="SMART" id="SM00906">
    <property type="entry name" value="Fungal_trans"/>
    <property type="match status" value="1"/>
</dbReference>
<dbReference type="CDD" id="cd12148">
    <property type="entry name" value="fungal_TF_MHR"/>
    <property type="match status" value="1"/>
</dbReference>
<dbReference type="OrthoDB" id="3921198at2759"/>
<dbReference type="InterPro" id="IPR001138">
    <property type="entry name" value="Zn2Cys6_DnaBD"/>
</dbReference>
<evidence type="ECO:0000256" key="1">
    <source>
        <dbReference type="ARBA" id="ARBA00022723"/>
    </source>
</evidence>
<feature type="domain" description="Zn(2)-C6 fungal-type" evidence="6">
    <location>
        <begin position="356"/>
        <end position="385"/>
    </location>
</feature>
<keyword evidence="1" id="KW-0479">Metal-binding</keyword>
<evidence type="ECO:0000256" key="5">
    <source>
        <dbReference type="ARBA" id="ARBA00023242"/>
    </source>
</evidence>
<organism evidence="7 8">
    <name type="scientific">Aspergillus coremiiformis</name>
    <dbReference type="NCBI Taxonomy" id="138285"/>
    <lineage>
        <taxon>Eukaryota</taxon>
        <taxon>Fungi</taxon>
        <taxon>Dikarya</taxon>
        <taxon>Ascomycota</taxon>
        <taxon>Pezizomycotina</taxon>
        <taxon>Eurotiomycetes</taxon>
        <taxon>Eurotiomycetidae</taxon>
        <taxon>Eurotiales</taxon>
        <taxon>Aspergillaceae</taxon>
        <taxon>Aspergillus</taxon>
        <taxon>Aspergillus subgen. Circumdati</taxon>
    </lineage>
</organism>
<evidence type="ECO:0000259" key="6">
    <source>
        <dbReference type="PROSITE" id="PS50048"/>
    </source>
</evidence>
<protein>
    <recommendedName>
        <fullName evidence="6">Zn(2)-C6 fungal-type domain-containing protein</fullName>
    </recommendedName>
</protein>
<dbReference type="InterPro" id="IPR036864">
    <property type="entry name" value="Zn2-C6_fun-type_DNA-bd_sf"/>
</dbReference>
<dbReference type="SUPFAM" id="SSF57701">
    <property type="entry name" value="Zn2/Cys6 DNA-binding domain"/>
    <property type="match status" value="1"/>
</dbReference>
<dbReference type="EMBL" id="ML739038">
    <property type="protein sequence ID" value="KAE8356467.1"/>
    <property type="molecule type" value="Genomic_DNA"/>
</dbReference>
<dbReference type="SUPFAM" id="SSF51735">
    <property type="entry name" value="NAD(P)-binding Rossmann-fold domains"/>
    <property type="match status" value="1"/>
</dbReference>
<dbReference type="Pfam" id="PF00172">
    <property type="entry name" value="Zn_clus"/>
    <property type="match status" value="1"/>
</dbReference>
<evidence type="ECO:0000313" key="7">
    <source>
        <dbReference type="EMBL" id="KAE8356467.1"/>
    </source>
</evidence>
<evidence type="ECO:0000256" key="2">
    <source>
        <dbReference type="ARBA" id="ARBA00023015"/>
    </source>
</evidence>
<dbReference type="GO" id="GO:0003677">
    <property type="term" value="F:DNA binding"/>
    <property type="evidence" value="ECO:0007669"/>
    <property type="project" value="UniProtKB-KW"/>
</dbReference>
<keyword evidence="2" id="KW-0805">Transcription regulation</keyword>
<dbReference type="PANTHER" id="PTHR46910">
    <property type="entry name" value="TRANSCRIPTION FACTOR PDR1"/>
    <property type="match status" value="1"/>
</dbReference>
<name>A0A5N6ZFL9_9EURO</name>
<keyword evidence="5" id="KW-0539">Nucleus</keyword>
<dbReference type="GO" id="GO:0009893">
    <property type="term" value="P:positive regulation of metabolic process"/>
    <property type="evidence" value="ECO:0007669"/>
    <property type="project" value="UniProtKB-ARBA"/>
</dbReference>
<dbReference type="PROSITE" id="PS00463">
    <property type="entry name" value="ZN2_CY6_FUNGAL_1"/>
    <property type="match status" value="1"/>
</dbReference>
<dbReference type="CDD" id="cd00067">
    <property type="entry name" value="GAL4"/>
    <property type="match status" value="1"/>
</dbReference>
<evidence type="ECO:0000256" key="3">
    <source>
        <dbReference type="ARBA" id="ARBA00023125"/>
    </source>
</evidence>
<keyword evidence="3" id="KW-0238">DNA-binding</keyword>
<evidence type="ECO:0000256" key="4">
    <source>
        <dbReference type="ARBA" id="ARBA00023163"/>
    </source>
</evidence>
<dbReference type="GO" id="GO:0008270">
    <property type="term" value="F:zinc ion binding"/>
    <property type="evidence" value="ECO:0007669"/>
    <property type="project" value="InterPro"/>
</dbReference>
<keyword evidence="8" id="KW-1185">Reference proteome</keyword>
<dbReference type="InterPro" id="IPR003462">
    <property type="entry name" value="ODC_Mu_crystall"/>
</dbReference>
<dbReference type="SMART" id="SM00066">
    <property type="entry name" value="GAL4"/>
    <property type="match status" value="1"/>
</dbReference>
<dbReference type="Gene3D" id="3.30.1780.10">
    <property type="entry name" value="ornithine cyclodeaminase, domain 1"/>
    <property type="match status" value="1"/>
</dbReference>
<evidence type="ECO:0000313" key="8">
    <source>
        <dbReference type="Proteomes" id="UP000327118"/>
    </source>
</evidence>
<dbReference type="InterPro" id="IPR036291">
    <property type="entry name" value="NAD(P)-bd_dom_sf"/>
</dbReference>
<dbReference type="Gene3D" id="3.40.50.720">
    <property type="entry name" value="NAD(P)-binding Rossmann-like Domain"/>
    <property type="match status" value="1"/>
</dbReference>
<dbReference type="PANTHER" id="PTHR46910:SF15">
    <property type="entry name" value="PRNA PROTEIN"/>
    <property type="match status" value="1"/>
</dbReference>
<gene>
    <name evidence="7" type="ORF">BDV28DRAFT_154646</name>
</gene>
<dbReference type="AlphaFoldDB" id="A0A5N6ZFL9"/>
<keyword evidence="4" id="KW-0804">Transcription</keyword>
<dbReference type="InterPro" id="IPR007219">
    <property type="entry name" value="XnlR_reg_dom"/>
</dbReference>
<dbReference type="Proteomes" id="UP000327118">
    <property type="component" value="Unassembled WGS sequence"/>
</dbReference>
<sequence length="1125" mass="126336">MHLLPEPAVARLLRELSREQCYTLLDALSESLVNTSSQATAPAAERLIHQPLRTSITTKDQHTSLFMPVSNTANTGIKIVTQSQAHGLIGVINIFSPEGKLLGLLSATEVTAFRTALAVMTLFVRCSTVGKEKIVIFGSGRQAEWHARLALLLVADQVRSITFINRGCKRLREMKEVIAELQSAHPHVTWTTLAREDTPDHQEQLRSALASCDVIFSCTPSTEPNFPYSYLQPFKKRFISLIGSYKPHMKEIDSETLFSGGNTIYVDSKEACLEESGELIEAQVKEDQLMEIGEIYGKLPRTHPIMVPDGHNVVFKCVGMGIMDLTIGKTLLDLAGLGQLKRPRVSDENRKRAVRACDGCRRVKEKCEGGVPCRRCLRYRRQCMFTHPDHAEKVARSSSISLLERTTGLSRQNLVDSERIRYMERIIQHYVPNISFDIQSLRKTAEELNPRHRRSFTEGSTSIRLDEDDFEDLAIDDEDYMVKALPDNTTQYSGEFSYLNFSMKIRKKIDEWMKTAAPEASTETEPFEERWRATQLQSSSSLVSASITCLPPRFVADFLVQIFFKYAHTNNFYVEEDWLREKLNVCYTNPSSLSSDDAGSVCSILMVLAVGTQFAHMESAIPINRPAVDLSLMEDHHFSEDEVGLTFYQFASKLVPDILATVSIRSVQACLLIGTYLLPLDTSGLCYTYFGLALKMAIQNGMHRKYQGEGLSPRMIEVRNRVFWTAYTIEKRVSILHGRPLSLSDSDVDAAMPVDFPDLNPVGQVSNHTNMVTLITLTLKLGEVANEISVLRKSRKGQQQDCLERQLNLRKNLVDWWATLPEETDCRDLNSTGPLFRSNVHLKLDYCLTRIFLGRPFLFSSMKILNPTTPQAAPFKTPSGVSKNRSTLITDCVEAALEIINLCQLLRDESGLARASFTEFSSCRAALLVILAQSLTKRTERLREALEKGMVLIKIMSMGVGSARSAVSVIETLERAIRRLEEWSERQAPDNTGSMESAYDRFKNWEMLWKTGPMSPELVPLQEQYHAGRGSIPPVPVTPMASTPGGNDPMEADVASTEITTLSDYSVSHATSLPQMPRFGFDHFVSNFPQELDEFAAIPCFEPDAQHLASDMGNPDTKWVQFTHD</sequence>
<dbReference type="PROSITE" id="PS50048">
    <property type="entry name" value="ZN2_CY6_FUNGAL_2"/>
    <property type="match status" value="1"/>
</dbReference>
<dbReference type="InterPro" id="IPR023401">
    <property type="entry name" value="ODC_N"/>
</dbReference>
<dbReference type="InterPro" id="IPR050987">
    <property type="entry name" value="AtrR-like"/>
</dbReference>
<dbReference type="Pfam" id="PF04082">
    <property type="entry name" value="Fungal_trans"/>
    <property type="match status" value="1"/>
</dbReference>